<name>A0A3S1AZR7_9BACT</name>
<proteinExistence type="predicted"/>
<reference evidence="1" key="1">
    <citation type="submission" date="2020-05" db="EMBL/GenBank/DDBJ databases">
        <title>Chitinophaga laudate sp. nov., isolated from a tropical peat swamp.</title>
        <authorList>
            <person name="Goh C.B.S."/>
            <person name="Lee M.S."/>
            <person name="Parimannan S."/>
            <person name="Pasbakhsh P."/>
            <person name="Yule C.M."/>
            <person name="Rajandas H."/>
            <person name="Loke S."/>
            <person name="Croft L."/>
            <person name="Tan J.B.L."/>
        </authorList>
    </citation>
    <scope>NUCLEOTIDE SEQUENCE</scope>
    <source>
        <strain evidence="1">Mgbs1</strain>
    </source>
</reference>
<accession>A0A3S1AZR7</accession>
<evidence type="ECO:0000313" key="1">
    <source>
        <dbReference type="EMBL" id="NSL88092.1"/>
    </source>
</evidence>
<keyword evidence="2" id="KW-1185">Reference proteome</keyword>
<organism evidence="1 2">
    <name type="scientific">Chitinophaga solisilvae</name>
    <dbReference type="NCBI Taxonomy" id="1233460"/>
    <lineage>
        <taxon>Bacteria</taxon>
        <taxon>Pseudomonadati</taxon>
        <taxon>Bacteroidota</taxon>
        <taxon>Chitinophagia</taxon>
        <taxon>Chitinophagales</taxon>
        <taxon>Chitinophagaceae</taxon>
        <taxon>Chitinophaga</taxon>
    </lineage>
</organism>
<dbReference type="AlphaFoldDB" id="A0A3S1AZR7"/>
<evidence type="ECO:0000313" key="2">
    <source>
        <dbReference type="Proteomes" id="UP000281028"/>
    </source>
</evidence>
<protein>
    <submittedName>
        <fullName evidence="1">Uncharacterized protein</fullName>
    </submittedName>
</protein>
<gene>
    <name evidence="1" type="ORF">ECE50_014690</name>
</gene>
<dbReference type="Proteomes" id="UP000281028">
    <property type="component" value="Unassembled WGS sequence"/>
</dbReference>
<sequence length="162" mass="18722">METTNFSADWEALREAEATYIRTRAAYFKSSRETILYDIQRGLTGTPNTIEYTLDLLALLGDDIKEKVMTELVAIALDGKETFVPLARNIIIEMDSGYLKTILPDLVQPWLSANPDNDFIYKNIAQLYYKSDLHTALTHFIDTYCRNSSNEDIREIYEDYKE</sequence>
<comment type="caution">
    <text evidence="1">The sequence shown here is derived from an EMBL/GenBank/DDBJ whole genome shotgun (WGS) entry which is preliminary data.</text>
</comment>
<dbReference type="EMBL" id="RIAR02000001">
    <property type="protein sequence ID" value="NSL88092.1"/>
    <property type="molecule type" value="Genomic_DNA"/>
</dbReference>